<evidence type="ECO:0000313" key="2">
    <source>
        <dbReference type="EMBL" id="MBB5924892.1"/>
    </source>
</evidence>
<dbReference type="AlphaFoldDB" id="A0A7W9PPI3"/>
<gene>
    <name evidence="2" type="ORF">FHS34_000327</name>
</gene>
<dbReference type="EMBL" id="JACHJK010000001">
    <property type="protein sequence ID" value="MBB5924892.1"/>
    <property type="molecule type" value="Genomic_DNA"/>
</dbReference>
<protein>
    <submittedName>
        <fullName evidence="2">Uncharacterized protein</fullName>
    </submittedName>
</protein>
<dbReference type="Proteomes" id="UP000585836">
    <property type="component" value="Unassembled WGS sequence"/>
</dbReference>
<name>A0A7W9PPI3_9ACTN</name>
<reference evidence="2 3" key="1">
    <citation type="submission" date="2020-08" db="EMBL/GenBank/DDBJ databases">
        <title>Genomic Encyclopedia of Type Strains, Phase III (KMG-III): the genomes of soil and plant-associated and newly described type strains.</title>
        <authorList>
            <person name="Whitman W."/>
        </authorList>
    </citation>
    <scope>NUCLEOTIDE SEQUENCE [LARGE SCALE GENOMIC DNA]</scope>
    <source>
        <strain evidence="2 3">CECT 3313</strain>
    </source>
</reference>
<evidence type="ECO:0000313" key="3">
    <source>
        <dbReference type="Proteomes" id="UP000585836"/>
    </source>
</evidence>
<comment type="caution">
    <text evidence="2">The sequence shown here is derived from an EMBL/GenBank/DDBJ whole genome shotgun (WGS) entry which is preliminary data.</text>
</comment>
<evidence type="ECO:0000256" key="1">
    <source>
        <dbReference type="SAM" id="MobiDB-lite"/>
    </source>
</evidence>
<organism evidence="2 3">
    <name type="scientific">Streptomyces echinatus</name>
    <dbReference type="NCBI Taxonomy" id="67293"/>
    <lineage>
        <taxon>Bacteria</taxon>
        <taxon>Bacillati</taxon>
        <taxon>Actinomycetota</taxon>
        <taxon>Actinomycetes</taxon>
        <taxon>Kitasatosporales</taxon>
        <taxon>Streptomycetaceae</taxon>
        <taxon>Streptomyces</taxon>
    </lineage>
</organism>
<sequence length="37" mass="3531">MNHGKVVHNAAGSATDGIVVEGGGIDSDGTAATAPRP</sequence>
<accession>A0A7W9PPI3</accession>
<keyword evidence="3" id="KW-1185">Reference proteome</keyword>
<feature type="region of interest" description="Disordered" evidence="1">
    <location>
        <begin position="1"/>
        <end position="37"/>
    </location>
</feature>
<proteinExistence type="predicted"/>